<proteinExistence type="predicted"/>
<keyword evidence="2" id="KW-0812">Transmembrane</keyword>
<dbReference type="Proteomes" id="UP001172645">
    <property type="component" value="Unassembled WGS sequence"/>
</dbReference>
<evidence type="ECO:0000256" key="1">
    <source>
        <dbReference type="SAM" id="MobiDB-lite"/>
    </source>
</evidence>
<dbReference type="RefSeq" id="WP_285872520.1">
    <property type="nucleotide sequence ID" value="NZ_JARFYM010000038.1"/>
</dbReference>
<keyword evidence="2" id="KW-1133">Transmembrane helix</keyword>
<sequence>MTAQASLIANPASDRQDDEGVARASSEKKPSPSARAALPVRRSIFWPFSWNGQVRRSGGTFSTIILRPEDIVANAPSTKYAQKLFGELSAIKDDRYIYFDDLRRKSSAWVNGSRRLLAVLGSVAFLLTASAAGLNFIPANDAARFTDLERWTFLAALLTYALMGAFAFYDRTTDATSAYFRHVTILLSIRDLWSTFEFSIAKCLTNVAPDDSATTTKQQLLEVAQAFSKELDAVTAQEMTDWKTEFTAALSQLQQAADKGGSDLNDRLEALEKATKATADEAIAAAKPGLLNITISDDFDGQAVIFVDEKEAVRTSGKHTAIANLATGPRTIRIGAKKGDREMQTAVAIEIKPGINDRSFDLS</sequence>
<evidence type="ECO:0008006" key="5">
    <source>
        <dbReference type="Google" id="ProtNLM"/>
    </source>
</evidence>
<reference evidence="3" key="1">
    <citation type="submission" date="2023-06" db="EMBL/GenBank/DDBJ databases">
        <title>Phylogenetic Diversity of Rhizobium strains.</title>
        <authorList>
            <person name="Moura F.T."/>
            <person name="Helene L.C.F."/>
            <person name="Hungria M."/>
        </authorList>
    </citation>
    <scope>NUCLEOTIDE SEQUENCE</scope>
    <source>
        <strain evidence="3">CCGE526</strain>
    </source>
</reference>
<feature type="transmembrane region" description="Helical" evidence="2">
    <location>
        <begin position="151"/>
        <end position="169"/>
    </location>
</feature>
<feature type="compositionally biased region" description="Basic and acidic residues" evidence="1">
    <location>
        <begin position="14"/>
        <end position="30"/>
    </location>
</feature>
<protein>
    <recommendedName>
        <fullName evidence="5">SMODS and SLOG-associating 2TM effector domain-containing protein</fullName>
    </recommendedName>
</protein>
<evidence type="ECO:0000256" key="2">
    <source>
        <dbReference type="SAM" id="Phobius"/>
    </source>
</evidence>
<keyword evidence="2" id="KW-0472">Membrane</keyword>
<keyword evidence="4" id="KW-1185">Reference proteome</keyword>
<accession>A0ABT7K6T0</accession>
<evidence type="ECO:0000313" key="3">
    <source>
        <dbReference type="EMBL" id="MDL2403103.1"/>
    </source>
</evidence>
<feature type="region of interest" description="Disordered" evidence="1">
    <location>
        <begin position="1"/>
        <end position="35"/>
    </location>
</feature>
<gene>
    <name evidence="3" type="ORF">PY649_29850</name>
</gene>
<comment type="caution">
    <text evidence="3">The sequence shown here is derived from an EMBL/GenBank/DDBJ whole genome shotgun (WGS) entry which is preliminary data.</text>
</comment>
<evidence type="ECO:0000313" key="4">
    <source>
        <dbReference type="Proteomes" id="UP001172645"/>
    </source>
</evidence>
<name>A0ABT7K6T0_9HYPH</name>
<feature type="transmembrane region" description="Helical" evidence="2">
    <location>
        <begin position="116"/>
        <end position="139"/>
    </location>
</feature>
<organism evidence="3 4">
    <name type="scientific">Rhizobium mayense</name>
    <dbReference type="NCBI Taxonomy" id="1312184"/>
    <lineage>
        <taxon>Bacteria</taxon>
        <taxon>Pseudomonadati</taxon>
        <taxon>Pseudomonadota</taxon>
        <taxon>Alphaproteobacteria</taxon>
        <taxon>Hyphomicrobiales</taxon>
        <taxon>Rhizobiaceae</taxon>
        <taxon>Rhizobium/Agrobacterium group</taxon>
        <taxon>Rhizobium</taxon>
    </lineage>
</organism>
<dbReference type="EMBL" id="JARFYM010000038">
    <property type="protein sequence ID" value="MDL2403103.1"/>
    <property type="molecule type" value="Genomic_DNA"/>
</dbReference>